<evidence type="ECO:0000313" key="1">
    <source>
        <dbReference type="EMBL" id="MBR8535904.1"/>
    </source>
</evidence>
<evidence type="ECO:0008006" key="3">
    <source>
        <dbReference type="Google" id="ProtNLM"/>
    </source>
</evidence>
<evidence type="ECO:0000313" key="2">
    <source>
        <dbReference type="Proteomes" id="UP000679220"/>
    </source>
</evidence>
<dbReference type="AlphaFoldDB" id="A0A941IXX3"/>
<keyword evidence="2" id="KW-1185">Reference proteome</keyword>
<dbReference type="Proteomes" id="UP000679220">
    <property type="component" value="Unassembled WGS sequence"/>
</dbReference>
<protein>
    <recommendedName>
        <fullName evidence="3">PHP domain-containing protein</fullName>
    </recommendedName>
</protein>
<dbReference type="InterPro" id="IPR016195">
    <property type="entry name" value="Pol/histidinol_Pase-like"/>
</dbReference>
<dbReference type="EMBL" id="JAGTAR010000013">
    <property type="protein sequence ID" value="MBR8535904.1"/>
    <property type="molecule type" value="Genomic_DNA"/>
</dbReference>
<reference evidence="1" key="2">
    <citation type="submission" date="2021-04" db="EMBL/GenBank/DDBJ databases">
        <authorList>
            <person name="Zhang T."/>
            <person name="Zhang Y."/>
            <person name="Lu D."/>
            <person name="Zuo D."/>
            <person name="Du Z."/>
        </authorList>
    </citation>
    <scope>NUCLEOTIDE SEQUENCE</scope>
    <source>
        <strain evidence="1">JR1</strain>
    </source>
</reference>
<accession>A0A941IXX3</accession>
<dbReference type="RefSeq" id="WP_212190383.1">
    <property type="nucleotide sequence ID" value="NZ_JAGTAR010000013.1"/>
</dbReference>
<sequence>MSYLKYMKDFSPEIHSGENQPLLVNNHLHTPYSFSAFMSIDEALDQAVEENVQVVGVNDFNTFEAYEQWCDGAFKRGLYPLFNVEFIGINRDDKKNGLLINDPSNPGRIYLSGKALAFPSVLSDDDQAILDKIMKLNNKRSEEMTLKLNDWFNEVGFGYELSFEAIKKNLSEGHVRERHLALAVRLLAERHYHSTERLLGFYLILFGNKCFESNLHSSAGMENEIRSALLKAGKPAYVEESTEAFAETSVIKQIILKAGGVPTYPFLADAVKGFTDFERELHKVAADLKRRNIYSIELIPTRNSHQTLKEYATFLRKEGFVVSFGTEHNSPGKQPVEVMAKGNEKLDDELLQINYEGACILAAHQHLFAERGKGILDEQGVFDASQRHKYYQLGNSIIKHVTCKKELHGVD</sequence>
<comment type="caution">
    <text evidence="1">The sequence shown here is derived from an EMBL/GenBank/DDBJ whole genome shotgun (WGS) entry which is preliminary data.</text>
</comment>
<dbReference type="SUPFAM" id="SSF89550">
    <property type="entry name" value="PHP domain-like"/>
    <property type="match status" value="1"/>
</dbReference>
<dbReference type="Gene3D" id="3.20.20.140">
    <property type="entry name" value="Metal-dependent hydrolases"/>
    <property type="match status" value="1"/>
</dbReference>
<reference evidence="1" key="1">
    <citation type="journal article" date="2018" name="Int. J. Syst. Evol. Microbiol.">
        <title>Carboxylicivirga sediminis sp. nov., isolated from coastal sediment.</title>
        <authorList>
            <person name="Wang F.Q."/>
            <person name="Ren L.H."/>
            <person name="Zou R.J."/>
            <person name="Sun Y.Z."/>
            <person name="Liu X.J."/>
            <person name="Jiang F."/>
            <person name="Liu L.J."/>
        </authorList>
    </citation>
    <scope>NUCLEOTIDE SEQUENCE</scope>
    <source>
        <strain evidence="1">JR1</strain>
    </source>
</reference>
<organism evidence="1 2">
    <name type="scientific">Carboxylicivirga sediminis</name>
    <dbReference type="NCBI Taxonomy" id="2006564"/>
    <lineage>
        <taxon>Bacteria</taxon>
        <taxon>Pseudomonadati</taxon>
        <taxon>Bacteroidota</taxon>
        <taxon>Bacteroidia</taxon>
        <taxon>Marinilabiliales</taxon>
        <taxon>Marinilabiliaceae</taxon>
        <taxon>Carboxylicivirga</taxon>
    </lineage>
</organism>
<proteinExistence type="predicted"/>
<name>A0A941IXX3_9BACT</name>
<gene>
    <name evidence="1" type="ORF">KDU71_10080</name>
</gene>